<reference evidence="5" key="2">
    <citation type="submission" date="2019-10" db="EMBL/GenBank/DDBJ databases">
        <authorList>
            <consortium name="NCBI Genome Project"/>
        </authorList>
    </citation>
    <scope>NUCLEOTIDE SEQUENCE</scope>
    <source>
        <strain evidence="5">NI907</strain>
    </source>
</reference>
<sequence>MASTATQAPTGHLGGQPTPMIASDLSHSYASSTTHPDNVRRFTQAASVQPPPPRILSSSQPSSGAFQTTPVSAAPMPSMYSPAQSQPSPSAGLPGRPRNRPSIMDPPGNKISSPTMRGGGYPSPTVDHATINPKFVDDVARITYAIQQSLGDAVRRAIRDNWEKCLLGTDFHQAFVLNASIHHATVPMTKRAIRDFGSKMVKAGKADLLEHFSQADLDVVSDTILAKASHSFLDKALELRLRTIEAKPLVDALSRAERLGYESNDIVEQDNNHQERVIPSESPTATHSATPQASYVSAGGSALRAPGTDSAASWQCTVCYRTFTQESAYDHHMRKQVCTRAPALPEGFRYSCSHCGQGFTTTVGLQYHLNNKVCGDFGPTPAEQGMNSTDVAAAGKVAAATASINPQVPSRAQFHQYPASSTPQRMAATYGSATPPTAGTPETPGEGMGKTIGGSDPYAHLTQSQRESLQEELRQAEIAFANRFKAAESIADLNERRIRIDSLRNGFGTKQSMIRKKYGVRLRERRTKKEIEAERERMGRQHEERYDRTALDEARRSLTAIHGGVPRPVGPGRPPTNYSTTPIPVAKNPATNSSSIPNTTNDKVSVKRELDSESSPIEGDPKRRKVDVEGTNSINALESVQQSRAAEDTVFVSSSSKSPQSQDSDSQSSGTPERQLAAEAVAAQQSAETTVVVKAPQPVVNLVDEEGDDEESSDESEDDDEGIPAVLPQATRQGLSQTGRRISNA</sequence>
<feature type="compositionally biased region" description="Polar residues" evidence="2">
    <location>
        <begin position="589"/>
        <end position="603"/>
    </location>
</feature>
<feature type="region of interest" description="Disordered" evidence="2">
    <location>
        <begin position="265"/>
        <end position="291"/>
    </location>
</feature>
<feature type="compositionally biased region" description="Low complexity" evidence="2">
    <location>
        <begin position="677"/>
        <end position="693"/>
    </location>
</feature>
<protein>
    <recommendedName>
        <fullName evidence="3">C2H2-type domain-containing protein</fullName>
    </recommendedName>
</protein>
<feature type="compositionally biased region" description="Polar residues" evidence="2">
    <location>
        <begin position="281"/>
        <end position="291"/>
    </location>
</feature>
<evidence type="ECO:0000256" key="1">
    <source>
        <dbReference type="PROSITE-ProRule" id="PRU00042"/>
    </source>
</evidence>
<organism evidence="4 5">
    <name type="scientific">Pyricularia grisea</name>
    <name type="common">Crabgrass-specific blast fungus</name>
    <name type="synonym">Magnaporthe grisea</name>
    <dbReference type="NCBI Taxonomy" id="148305"/>
    <lineage>
        <taxon>Eukaryota</taxon>
        <taxon>Fungi</taxon>
        <taxon>Dikarya</taxon>
        <taxon>Ascomycota</taxon>
        <taxon>Pezizomycotina</taxon>
        <taxon>Sordariomycetes</taxon>
        <taxon>Sordariomycetidae</taxon>
        <taxon>Magnaporthales</taxon>
        <taxon>Pyriculariaceae</taxon>
        <taxon>Pyricularia</taxon>
    </lineage>
</organism>
<feature type="region of interest" description="Disordered" evidence="2">
    <location>
        <begin position="420"/>
        <end position="454"/>
    </location>
</feature>
<evidence type="ECO:0000313" key="5">
    <source>
        <dbReference type="RefSeq" id="XP_030982921.1"/>
    </source>
</evidence>
<accession>A0A6P8B6T9</accession>
<feature type="region of interest" description="Disordered" evidence="2">
    <location>
        <begin position="531"/>
        <end position="745"/>
    </location>
</feature>
<feature type="compositionally biased region" description="Polar residues" evidence="2">
    <location>
        <begin position="730"/>
        <end position="745"/>
    </location>
</feature>
<feature type="domain" description="C2H2-type" evidence="3">
    <location>
        <begin position="314"/>
        <end position="341"/>
    </location>
</feature>
<evidence type="ECO:0000259" key="3">
    <source>
        <dbReference type="PROSITE" id="PS50157"/>
    </source>
</evidence>
<evidence type="ECO:0000256" key="2">
    <source>
        <dbReference type="SAM" id="MobiDB-lite"/>
    </source>
</evidence>
<keyword evidence="4" id="KW-1185">Reference proteome</keyword>
<evidence type="ECO:0000313" key="4">
    <source>
        <dbReference type="Proteomes" id="UP000515153"/>
    </source>
</evidence>
<feature type="compositionally biased region" description="Low complexity" evidence="2">
    <location>
        <begin position="653"/>
        <end position="669"/>
    </location>
</feature>
<proteinExistence type="predicted"/>
<feature type="compositionally biased region" description="Low complexity" evidence="2">
    <location>
        <begin position="70"/>
        <end position="91"/>
    </location>
</feature>
<dbReference type="RefSeq" id="XP_030982921.1">
    <property type="nucleotide sequence ID" value="XM_031125943.1"/>
</dbReference>
<dbReference type="Proteomes" id="UP000515153">
    <property type="component" value="Chromosome I"/>
</dbReference>
<dbReference type="InterPro" id="IPR036236">
    <property type="entry name" value="Znf_C2H2_sf"/>
</dbReference>
<feature type="compositionally biased region" description="Polar residues" evidence="2">
    <location>
        <begin position="25"/>
        <end position="36"/>
    </location>
</feature>
<feature type="domain" description="C2H2-type" evidence="3">
    <location>
        <begin position="350"/>
        <end position="381"/>
    </location>
</feature>
<keyword evidence="1" id="KW-0863">Zinc-finger</keyword>
<dbReference type="SUPFAM" id="SSF57667">
    <property type="entry name" value="beta-beta-alpha zinc fingers"/>
    <property type="match status" value="1"/>
</dbReference>
<dbReference type="InterPro" id="IPR013087">
    <property type="entry name" value="Znf_C2H2_type"/>
</dbReference>
<feature type="compositionally biased region" description="Polar residues" evidence="2">
    <location>
        <begin position="630"/>
        <end position="644"/>
    </location>
</feature>
<reference evidence="4 5" key="1">
    <citation type="journal article" date="2019" name="Mol. Biol. Evol.">
        <title>Blast fungal genomes show frequent chromosomal changes, gene gains and losses, and effector gene turnover.</title>
        <authorList>
            <person name="Gomez Luciano L.B."/>
            <person name="Jason Tsai I."/>
            <person name="Chuma I."/>
            <person name="Tosa Y."/>
            <person name="Chen Y.H."/>
            <person name="Li J.Y."/>
            <person name="Li M.Y."/>
            <person name="Jade Lu M.Y."/>
            <person name="Nakayashiki H."/>
            <person name="Li W.H."/>
        </authorList>
    </citation>
    <scope>NUCLEOTIDE SEQUENCE [LARGE SCALE GENOMIC DNA]</scope>
    <source>
        <strain evidence="4 5">NI907</strain>
    </source>
</reference>
<dbReference type="PROSITE" id="PS50157">
    <property type="entry name" value="ZINC_FINGER_C2H2_2"/>
    <property type="match status" value="2"/>
</dbReference>
<dbReference type="KEGG" id="pgri:PgNI_05914"/>
<dbReference type="GO" id="GO:0008270">
    <property type="term" value="F:zinc ion binding"/>
    <property type="evidence" value="ECO:0007669"/>
    <property type="project" value="UniProtKB-KW"/>
</dbReference>
<name>A0A6P8B6T9_PYRGI</name>
<dbReference type="GeneID" id="41960852"/>
<keyword evidence="1" id="KW-0479">Metal-binding</keyword>
<feature type="compositionally biased region" description="Acidic residues" evidence="2">
    <location>
        <begin position="703"/>
        <end position="722"/>
    </location>
</feature>
<keyword evidence="1" id="KW-0862">Zinc</keyword>
<dbReference type="AlphaFoldDB" id="A0A6P8B6T9"/>
<feature type="region of interest" description="Disordered" evidence="2">
    <location>
        <begin position="1"/>
        <end position="128"/>
    </location>
</feature>
<feature type="compositionally biased region" description="Low complexity" evidence="2">
    <location>
        <begin position="427"/>
        <end position="445"/>
    </location>
</feature>
<feature type="compositionally biased region" description="Basic and acidic residues" evidence="2">
    <location>
        <begin position="531"/>
        <end position="556"/>
    </location>
</feature>
<dbReference type="Gene3D" id="3.30.160.60">
    <property type="entry name" value="Classic Zinc Finger"/>
    <property type="match status" value="1"/>
</dbReference>
<gene>
    <name evidence="5" type="ORF">PgNI_05914</name>
</gene>
<feature type="compositionally biased region" description="Polar residues" evidence="2">
    <location>
        <begin position="56"/>
        <end position="69"/>
    </location>
</feature>
<reference evidence="5" key="3">
    <citation type="submission" date="2025-08" db="UniProtKB">
        <authorList>
            <consortium name="RefSeq"/>
        </authorList>
    </citation>
    <scope>IDENTIFICATION</scope>
    <source>
        <strain evidence="5">NI907</strain>
    </source>
</reference>